<accession>A0A0F9NC26</accession>
<organism evidence="1">
    <name type="scientific">marine sediment metagenome</name>
    <dbReference type="NCBI Taxonomy" id="412755"/>
    <lineage>
        <taxon>unclassified sequences</taxon>
        <taxon>metagenomes</taxon>
        <taxon>ecological metagenomes</taxon>
    </lineage>
</organism>
<evidence type="ECO:0000313" key="1">
    <source>
        <dbReference type="EMBL" id="KKN15554.1"/>
    </source>
</evidence>
<protein>
    <submittedName>
        <fullName evidence="1">Uncharacterized protein</fullName>
    </submittedName>
</protein>
<name>A0A0F9NC26_9ZZZZ</name>
<proteinExistence type="predicted"/>
<dbReference type="AlphaFoldDB" id="A0A0F9NC26"/>
<dbReference type="EMBL" id="LAZR01003701">
    <property type="protein sequence ID" value="KKN15554.1"/>
    <property type="molecule type" value="Genomic_DNA"/>
</dbReference>
<gene>
    <name evidence="1" type="ORF">LCGC14_0984990</name>
</gene>
<sequence length="85" mass="9322">MGVASVGRYDKGVAILEFALLLRGLATLKLRHDASPTPTPMLAREGRKSLCRKARWLTLTPWSAIRLAGCESTSGWELSLRNIQG</sequence>
<comment type="caution">
    <text evidence="1">The sequence shown here is derived from an EMBL/GenBank/DDBJ whole genome shotgun (WGS) entry which is preliminary data.</text>
</comment>
<reference evidence="1" key="1">
    <citation type="journal article" date="2015" name="Nature">
        <title>Complex archaea that bridge the gap between prokaryotes and eukaryotes.</title>
        <authorList>
            <person name="Spang A."/>
            <person name="Saw J.H."/>
            <person name="Jorgensen S.L."/>
            <person name="Zaremba-Niedzwiedzka K."/>
            <person name="Martijn J."/>
            <person name="Lind A.E."/>
            <person name="van Eijk R."/>
            <person name="Schleper C."/>
            <person name="Guy L."/>
            <person name="Ettema T.J."/>
        </authorList>
    </citation>
    <scope>NUCLEOTIDE SEQUENCE</scope>
</reference>